<organism evidence="1 2">
    <name type="scientific">Syntrophus gentianae</name>
    <dbReference type="NCBI Taxonomy" id="43775"/>
    <lineage>
        <taxon>Bacteria</taxon>
        <taxon>Pseudomonadati</taxon>
        <taxon>Thermodesulfobacteriota</taxon>
        <taxon>Syntrophia</taxon>
        <taxon>Syntrophales</taxon>
        <taxon>Syntrophaceae</taxon>
        <taxon>Syntrophus</taxon>
    </lineage>
</organism>
<dbReference type="Proteomes" id="UP000198744">
    <property type="component" value="Unassembled WGS sequence"/>
</dbReference>
<reference evidence="1 2" key="1">
    <citation type="submission" date="2016-10" db="EMBL/GenBank/DDBJ databases">
        <authorList>
            <person name="de Groot N.N."/>
        </authorList>
    </citation>
    <scope>NUCLEOTIDE SEQUENCE [LARGE SCALE GENOMIC DNA]</scope>
    <source>
        <strain evidence="1 2">DSM 8423</strain>
    </source>
</reference>
<sequence length="141" mass="16156">MAAIPNRGEQMVRYYGYYSNVLRGKRKVKGTDDAVPCMIEPAENNQALRKNWVQLIQKIYKVDPLVCPHCKESMRIISFIEDAQVIRDILTHLGLWLVRSRPPPKMHSIIISSETNPSDSHVHPPHLHADVYLCRSQILTG</sequence>
<dbReference type="STRING" id="43775.SAMN04489760_1519"/>
<evidence type="ECO:0008006" key="3">
    <source>
        <dbReference type="Google" id="ProtNLM"/>
    </source>
</evidence>
<gene>
    <name evidence="1" type="ORF">SAMN04489760_1519</name>
</gene>
<dbReference type="AlphaFoldDB" id="A0A1H8BDA3"/>
<proteinExistence type="predicted"/>
<accession>A0A1H8BDA3</accession>
<evidence type="ECO:0000313" key="2">
    <source>
        <dbReference type="Proteomes" id="UP000198744"/>
    </source>
</evidence>
<name>A0A1H8BDA3_9BACT</name>
<protein>
    <recommendedName>
        <fullName evidence="3">Transposase</fullName>
    </recommendedName>
</protein>
<keyword evidence="2" id="KW-1185">Reference proteome</keyword>
<dbReference type="EMBL" id="FOBS01000051">
    <property type="protein sequence ID" value="SEM80941.1"/>
    <property type="molecule type" value="Genomic_DNA"/>
</dbReference>
<evidence type="ECO:0000313" key="1">
    <source>
        <dbReference type="EMBL" id="SEM80941.1"/>
    </source>
</evidence>